<dbReference type="AlphaFoldDB" id="A0ABC9WPT8"/>
<protein>
    <submittedName>
        <fullName evidence="1">Uncharacterized protein</fullName>
    </submittedName>
</protein>
<dbReference type="Proteomes" id="UP001623348">
    <property type="component" value="Unassembled WGS sequence"/>
</dbReference>
<keyword evidence="2" id="KW-1185">Reference proteome</keyword>
<proteinExistence type="predicted"/>
<comment type="caution">
    <text evidence="1">The sequence shown here is derived from an EMBL/GenBank/DDBJ whole genome shotgun (WGS) entry which is preliminary data.</text>
</comment>
<evidence type="ECO:0000313" key="2">
    <source>
        <dbReference type="Proteomes" id="UP001623348"/>
    </source>
</evidence>
<reference evidence="1 2" key="1">
    <citation type="submission" date="2024-06" db="EMBL/GenBank/DDBJ databases">
        <title>The draft genome of Grus japonensis, version 3.</title>
        <authorList>
            <person name="Nabeshima K."/>
            <person name="Suzuki S."/>
            <person name="Onuma M."/>
        </authorList>
    </citation>
    <scope>NUCLEOTIDE SEQUENCE [LARGE SCALE GENOMIC DNA]</scope>
    <source>
        <strain evidence="1 2">451A</strain>
    </source>
</reference>
<dbReference type="EMBL" id="BAAFJT010000003">
    <property type="protein sequence ID" value="GAB0187097.1"/>
    <property type="molecule type" value="Genomic_DNA"/>
</dbReference>
<name>A0ABC9WPT8_GRUJA</name>
<sequence>MKCLWRLLRNQVHQAGLRITGEMAEITVMICVAKYGIWPSYDLNGQAVPMASTIGVPAVFPPALLFKSEGKRSVTLQFRKALDALMRYQTKEEFDPPLFIPYPISSIPANFLTLESYIRRGSAMVAWVTVWEDGLL</sequence>
<accession>A0ABC9WPT8</accession>
<gene>
    <name evidence="1" type="ORF">GRJ2_001175000</name>
</gene>
<evidence type="ECO:0000313" key="1">
    <source>
        <dbReference type="EMBL" id="GAB0187097.1"/>
    </source>
</evidence>
<organism evidence="1 2">
    <name type="scientific">Grus japonensis</name>
    <name type="common">Japanese crane</name>
    <name type="synonym">Red-crowned crane</name>
    <dbReference type="NCBI Taxonomy" id="30415"/>
    <lineage>
        <taxon>Eukaryota</taxon>
        <taxon>Metazoa</taxon>
        <taxon>Chordata</taxon>
        <taxon>Craniata</taxon>
        <taxon>Vertebrata</taxon>
        <taxon>Euteleostomi</taxon>
        <taxon>Archelosauria</taxon>
        <taxon>Archosauria</taxon>
        <taxon>Dinosauria</taxon>
        <taxon>Saurischia</taxon>
        <taxon>Theropoda</taxon>
        <taxon>Coelurosauria</taxon>
        <taxon>Aves</taxon>
        <taxon>Neognathae</taxon>
        <taxon>Neoaves</taxon>
        <taxon>Gruiformes</taxon>
        <taxon>Gruidae</taxon>
        <taxon>Grus</taxon>
    </lineage>
</organism>